<keyword evidence="3" id="KW-0963">Cytoplasm</keyword>
<evidence type="ECO:0000256" key="2">
    <source>
        <dbReference type="ARBA" id="ARBA00008332"/>
    </source>
</evidence>
<comment type="similarity">
    <text evidence="2">Belongs to the MLF family.</text>
</comment>
<keyword evidence="6" id="KW-1185">Reference proteome</keyword>
<organism evidence="5 6">
    <name type="scientific">Cynara cardunculus var. scolymus</name>
    <name type="common">Globe artichoke</name>
    <name type="synonym">Cynara scolymus</name>
    <dbReference type="NCBI Taxonomy" id="59895"/>
    <lineage>
        <taxon>Eukaryota</taxon>
        <taxon>Viridiplantae</taxon>
        <taxon>Streptophyta</taxon>
        <taxon>Embryophyta</taxon>
        <taxon>Tracheophyta</taxon>
        <taxon>Spermatophyta</taxon>
        <taxon>Magnoliopsida</taxon>
        <taxon>eudicotyledons</taxon>
        <taxon>Gunneridae</taxon>
        <taxon>Pentapetalae</taxon>
        <taxon>asterids</taxon>
        <taxon>campanulids</taxon>
        <taxon>Asterales</taxon>
        <taxon>Asteraceae</taxon>
        <taxon>Carduoideae</taxon>
        <taxon>Cardueae</taxon>
        <taxon>Carduinae</taxon>
        <taxon>Cynara</taxon>
    </lineage>
</organism>
<evidence type="ECO:0000256" key="3">
    <source>
        <dbReference type="ARBA" id="ARBA00022490"/>
    </source>
</evidence>
<dbReference type="GO" id="GO:0005737">
    <property type="term" value="C:cytoplasm"/>
    <property type="evidence" value="ECO:0007669"/>
    <property type="project" value="UniProtKB-SubCell"/>
</dbReference>
<comment type="caution">
    <text evidence="5">The sequence shown here is derived from an EMBL/GenBank/DDBJ whole genome shotgun (WGS) entry which is preliminary data.</text>
</comment>
<evidence type="ECO:0000256" key="1">
    <source>
        <dbReference type="ARBA" id="ARBA00004496"/>
    </source>
</evidence>
<evidence type="ECO:0000256" key="4">
    <source>
        <dbReference type="ARBA" id="ARBA00022553"/>
    </source>
</evidence>
<keyword evidence="4" id="KW-0597">Phosphoprotein</keyword>
<proteinExistence type="inferred from homology"/>
<dbReference type="STRING" id="59895.A0A118K0J1"/>
<evidence type="ECO:0000313" key="5">
    <source>
        <dbReference type="EMBL" id="KVI01487.1"/>
    </source>
</evidence>
<accession>A0A118K0J1</accession>
<dbReference type="InterPro" id="IPR019376">
    <property type="entry name" value="Myeloid_leukemia_factor"/>
</dbReference>
<comment type="subcellular location">
    <subcellularLocation>
        <location evidence="1">Cytoplasm</location>
    </subcellularLocation>
</comment>
<dbReference type="Gramene" id="KVI01487">
    <property type="protein sequence ID" value="KVI01487"/>
    <property type="gene ID" value="Ccrd_020245"/>
</dbReference>
<evidence type="ECO:0000313" key="6">
    <source>
        <dbReference type="Proteomes" id="UP000243975"/>
    </source>
</evidence>
<dbReference type="EMBL" id="LEKV01003077">
    <property type="protein sequence ID" value="KVI01487.1"/>
    <property type="molecule type" value="Genomic_DNA"/>
</dbReference>
<dbReference type="AlphaFoldDB" id="A0A118K0J1"/>
<sequence>MERCEVINIRKNLHIKYLFVNVYVVYLLDFHIHLCLYFEPSPHSPIVLLTMSSSPFSNSFGSVIHPTPFAVIAALSFDARSTIAITVGLVQNCDNGDNITGSDVVVILGGVTSTTANPLFKSNPPVGSLRTSCIDLTVTVRVRRQTQFGDEFGMINNRRSLPQAHSFTFQSSAVTYGCSNGAYYTNSTTRRTGNDGLRIEEYKEADSTTGQAAHRLLRGIHDKAFSGFAMSLIDGGDEGHTSAKHVNDLDFPLCATRSKCSRGTMENVLLQYYSGLSASPSRSSSSSLLLPIDELPDELQSSSMILMNFVAPTVPKIPPSPTPPWLVIKVSGEGINDIRQPPPTPSKLSFIRSI</sequence>
<dbReference type="PANTHER" id="PTHR13105">
    <property type="entry name" value="MYELOID LEUKEMIA FACTOR"/>
    <property type="match status" value="1"/>
</dbReference>
<gene>
    <name evidence="5" type="ORF">Ccrd_020245</name>
</gene>
<reference evidence="5 6" key="1">
    <citation type="journal article" date="2016" name="Sci. Rep.">
        <title>The genome sequence of the outbreeding globe artichoke constructed de novo incorporating a phase-aware low-pass sequencing strategy of F1 progeny.</title>
        <authorList>
            <person name="Scaglione D."/>
            <person name="Reyes-Chin-Wo S."/>
            <person name="Acquadro A."/>
            <person name="Froenicke L."/>
            <person name="Portis E."/>
            <person name="Beitel C."/>
            <person name="Tirone M."/>
            <person name="Mauro R."/>
            <person name="Lo Monaco A."/>
            <person name="Mauromicale G."/>
            <person name="Faccioli P."/>
            <person name="Cattivelli L."/>
            <person name="Rieseberg L."/>
            <person name="Michelmore R."/>
            <person name="Lanteri S."/>
        </authorList>
    </citation>
    <scope>NUCLEOTIDE SEQUENCE [LARGE SCALE GENOMIC DNA]</scope>
    <source>
        <strain evidence="5">2C</strain>
    </source>
</reference>
<name>A0A118K0J1_CYNCS</name>
<dbReference type="Proteomes" id="UP000243975">
    <property type="component" value="Unassembled WGS sequence"/>
</dbReference>
<protein>
    <submittedName>
        <fullName evidence="5">Uncharacterized protein</fullName>
    </submittedName>
</protein>